<dbReference type="SMART" id="SM00388">
    <property type="entry name" value="HisKA"/>
    <property type="match status" value="1"/>
</dbReference>
<dbReference type="Pfam" id="PF00512">
    <property type="entry name" value="HisKA"/>
    <property type="match status" value="1"/>
</dbReference>
<organism evidence="15 16">
    <name type="scientific">Candidatus Coprosoma intestinipullorum</name>
    <dbReference type="NCBI Taxonomy" id="2840752"/>
    <lineage>
        <taxon>Bacteria</taxon>
        <taxon>Bacillati</taxon>
        <taxon>Bacillota</taxon>
        <taxon>Bacillota incertae sedis</taxon>
        <taxon>Candidatus Coprosoma</taxon>
    </lineage>
</organism>
<evidence type="ECO:0000256" key="13">
    <source>
        <dbReference type="SAM" id="Phobius"/>
    </source>
</evidence>
<name>A0A9D0ZRN9_9FIRM</name>
<keyword evidence="6 13" id="KW-0812">Transmembrane</keyword>
<dbReference type="GO" id="GO:0016036">
    <property type="term" value="P:cellular response to phosphate starvation"/>
    <property type="evidence" value="ECO:0007669"/>
    <property type="project" value="TreeGrafter"/>
</dbReference>
<feature type="transmembrane region" description="Helical" evidence="13">
    <location>
        <begin position="57"/>
        <end position="81"/>
    </location>
</feature>
<comment type="caution">
    <text evidence="15">The sequence shown here is derived from an EMBL/GenBank/DDBJ whole genome shotgun (WGS) entry which is preliminary data.</text>
</comment>
<evidence type="ECO:0000256" key="12">
    <source>
        <dbReference type="ARBA" id="ARBA00023136"/>
    </source>
</evidence>
<keyword evidence="9" id="KW-0067">ATP-binding</keyword>
<dbReference type="InterPro" id="IPR004358">
    <property type="entry name" value="Sig_transdc_His_kin-like_C"/>
</dbReference>
<protein>
    <recommendedName>
        <fullName evidence="3">histidine kinase</fullName>
        <ecNumber evidence="3">2.7.13.3</ecNumber>
    </recommendedName>
</protein>
<dbReference type="PROSITE" id="PS50109">
    <property type="entry name" value="HIS_KIN"/>
    <property type="match status" value="1"/>
</dbReference>
<dbReference type="Pfam" id="PF02518">
    <property type="entry name" value="HATPase_c"/>
    <property type="match status" value="1"/>
</dbReference>
<keyword evidence="10 13" id="KW-1133">Transmembrane helix</keyword>
<evidence type="ECO:0000256" key="9">
    <source>
        <dbReference type="ARBA" id="ARBA00022840"/>
    </source>
</evidence>
<dbReference type="InterPro" id="IPR003594">
    <property type="entry name" value="HATPase_dom"/>
</dbReference>
<dbReference type="InterPro" id="IPR003661">
    <property type="entry name" value="HisK_dim/P_dom"/>
</dbReference>
<keyword evidence="7" id="KW-0547">Nucleotide-binding</keyword>
<evidence type="ECO:0000256" key="11">
    <source>
        <dbReference type="ARBA" id="ARBA00023012"/>
    </source>
</evidence>
<feature type="transmembrane region" description="Helical" evidence="13">
    <location>
        <begin position="18"/>
        <end position="37"/>
    </location>
</feature>
<dbReference type="CDD" id="cd00082">
    <property type="entry name" value="HisKA"/>
    <property type="match status" value="1"/>
</dbReference>
<dbReference type="PANTHER" id="PTHR45453">
    <property type="entry name" value="PHOSPHATE REGULON SENSOR PROTEIN PHOR"/>
    <property type="match status" value="1"/>
</dbReference>
<keyword evidence="8 15" id="KW-0418">Kinase</keyword>
<evidence type="ECO:0000256" key="4">
    <source>
        <dbReference type="ARBA" id="ARBA00022553"/>
    </source>
</evidence>
<dbReference type="GO" id="GO:0004721">
    <property type="term" value="F:phosphoprotein phosphatase activity"/>
    <property type="evidence" value="ECO:0007669"/>
    <property type="project" value="TreeGrafter"/>
</dbReference>
<dbReference type="PANTHER" id="PTHR45453:SF1">
    <property type="entry name" value="PHOSPHATE REGULON SENSOR PROTEIN PHOR"/>
    <property type="match status" value="1"/>
</dbReference>
<keyword evidence="12 13" id="KW-0472">Membrane</keyword>
<dbReference type="GO" id="GO:0000155">
    <property type="term" value="F:phosphorelay sensor kinase activity"/>
    <property type="evidence" value="ECO:0007669"/>
    <property type="project" value="InterPro"/>
</dbReference>
<dbReference type="EC" id="2.7.13.3" evidence="3"/>
<dbReference type="Proteomes" id="UP000886786">
    <property type="component" value="Unassembled WGS sequence"/>
</dbReference>
<evidence type="ECO:0000256" key="1">
    <source>
        <dbReference type="ARBA" id="ARBA00000085"/>
    </source>
</evidence>
<evidence type="ECO:0000313" key="16">
    <source>
        <dbReference type="Proteomes" id="UP000886786"/>
    </source>
</evidence>
<reference evidence="15" key="1">
    <citation type="submission" date="2020-10" db="EMBL/GenBank/DDBJ databases">
        <authorList>
            <person name="Gilroy R."/>
        </authorList>
    </citation>
    <scope>NUCLEOTIDE SEQUENCE</scope>
    <source>
        <strain evidence="15">CHK147-3167</strain>
    </source>
</reference>
<evidence type="ECO:0000256" key="7">
    <source>
        <dbReference type="ARBA" id="ARBA00022741"/>
    </source>
</evidence>
<evidence type="ECO:0000256" key="10">
    <source>
        <dbReference type="ARBA" id="ARBA00022989"/>
    </source>
</evidence>
<dbReference type="Gene3D" id="1.10.287.130">
    <property type="match status" value="1"/>
</dbReference>
<dbReference type="InterPro" id="IPR050351">
    <property type="entry name" value="BphY/WalK/GraS-like"/>
</dbReference>
<proteinExistence type="predicted"/>
<dbReference type="Gene3D" id="3.30.565.10">
    <property type="entry name" value="Histidine kinase-like ATPase, C-terminal domain"/>
    <property type="match status" value="1"/>
</dbReference>
<comment type="subcellular location">
    <subcellularLocation>
        <location evidence="2">Membrane</location>
    </subcellularLocation>
</comment>
<sequence length="360" mass="41732">MKSNKYSKKLTVKFIKKLFIISVIYTVTFFTLYYLLYRLAQYTTWYPNDETYLLLTSIAYNQTIMFFLYLIGIVIIFIYLLMKSLSYIDQIIDQSSLLIEENDKEVSLPQDLKEVEIKMNSLKKESQKNLKLAKENEQKKNDLIVYLAHDIKTPLTSVIGYLSILKDEDTLSPKQQKKFASIALNKSYKLEDLVNELFEITKYNSHTIEINKEKINLTMLLDQIIDEFYPALKKQNKKVLFHHKENLKITGDSDKLARAFNNVIKNAINYSYKNTEIIINTKDTEKNIITEITNQGDTISKEDLNKIFEKFYRADSSRNSKKGGTGLGLAIAKEIITLHGGTITVQSENNKTTFKITLPK</sequence>
<comment type="catalytic activity">
    <reaction evidence="1">
        <text>ATP + protein L-histidine = ADP + protein N-phospho-L-histidine.</text>
        <dbReference type="EC" id="2.7.13.3"/>
    </reaction>
</comment>
<dbReference type="SUPFAM" id="SSF55874">
    <property type="entry name" value="ATPase domain of HSP90 chaperone/DNA topoisomerase II/histidine kinase"/>
    <property type="match status" value="1"/>
</dbReference>
<evidence type="ECO:0000256" key="3">
    <source>
        <dbReference type="ARBA" id="ARBA00012438"/>
    </source>
</evidence>
<dbReference type="AlphaFoldDB" id="A0A9D0ZRN9"/>
<accession>A0A9D0ZRN9</accession>
<reference evidence="15" key="2">
    <citation type="journal article" date="2021" name="PeerJ">
        <title>Extensive microbial diversity within the chicken gut microbiome revealed by metagenomics and culture.</title>
        <authorList>
            <person name="Gilroy R."/>
            <person name="Ravi A."/>
            <person name="Getino M."/>
            <person name="Pursley I."/>
            <person name="Horton D.L."/>
            <person name="Alikhan N.F."/>
            <person name="Baker D."/>
            <person name="Gharbi K."/>
            <person name="Hall N."/>
            <person name="Watson M."/>
            <person name="Adriaenssens E.M."/>
            <person name="Foster-Nyarko E."/>
            <person name="Jarju S."/>
            <person name="Secka A."/>
            <person name="Antonio M."/>
            <person name="Oren A."/>
            <person name="Chaudhuri R.R."/>
            <person name="La Ragione R."/>
            <person name="Hildebrand F."/>
            <person name="Pallen M.J."/>
        </authorList>
    </citation>
    <scope>NUCLEOTIDE SEQUENCE</scope>
    <source>
        <strain evidence="15">CHK147-3167</strain>
    </source>
</reference>
<evidence type="ECO:0000313" key="15">
    <source>
        <dbReference type="EMBL" id="HIQ90252.1"/>
    </source>
</evidence>
<gene>
    <name evidence="15" type="ORF">IAB27_01295</name>
</gene>
<dbReference type="CDD" id="cd00075">
    <property type="entry name" value="HATPase"/>
    <property type="match status" value="1"/>
</dbReference>
<evidence type="ECO:0000259" key="14">
    <source>
        <dbReference type="PROSITE" id="PS50109"/>
    </source>
</evidence>
<dbReference type="EMBL" id="DVFV01000027">
    <property type="protein sequence ID" value="HIQ90252.1"/>
    <property type="molecule type" value="Genomic_DNA"/>
</dbReference>
<dbReference type="SUPFAM" id="SSF47384">
    <property type="entry name" value="Homodimeric domain of signal transducing histidine kinase"/>
    <property type="match status" value="1"/>
</dbReference>
<dbReference type="InterPro" id="IPR036097">
    <property type="entry name" value="HisK_dim/P_sf"/>
</dbReference>
<dbReference type="InterPro" id="IPR036890">
    <property type="entry name" value="HATPase_C_sf"/>
</dbReference>
<evidence type="ECO:0000256" key="8">
    <source>
        <dbReference type="ARBA" id="ARBA00022777"/>
    </source>
</evidence>
<keyword evidence="11" id="KW-0902">Two-component regulatory system</keyword>
<evidence type="ECO:0000256" key="6">
    <source>
        <dbReference type="ARBA" id="ARBA00022692"/>
    </source>
</evidence>
<dbReference type="FunFam" id="3.30.565.10:FF:000013">
    <property type="entry name" value="Two-component sensor histidine kinase"/>
    <property type="match status" value="1"/>
</dbReference>
<dbReference type="GO" id="GO:0005524">
    <property type="term" value="F:ATP binding"/>
    <property type="evidence" value="ECO:0007669"/>
    <property type="project" value="UniProtKB-KW"/>
</dbReference>
<feature type="domain" description="Histidine kinase" evidence="14">
    <location>
        <begin position="146"/>
        <end position="360"/>
    </location>
</feature>
<keyword evidence="5" id="KW-0808">Transferase</keyword>
<evidence type="ECO:0000256" key="2">
    <source>
        <dbReference type="ARBA" id="ARBA00004370"/>
    </source>
</evidence>
<evidence type="ECO:0000256" key="5">
    <source>
        <dbReference type="ARBA" id="ARBA00022679"/>
    </source>
</evidence>
<dbReference type="PRINTS" id="PR00344">
    <property type="entry name" value="BCTRLSENSOR"/>
</dbReference>
<keyword evidence="4" id="KW-0597">Phosphoprotein</keyword>
<dbReference type="SMART" id="SM00387">
    <property type="entry name" value="HATPase_c"/>
    <property type="match status" value="1"/>
</dbReference>
<dbReference type="GO" id="GO:0005886">
    <property type="term" value="C:plasma membrane"/>
    <property type="evidence" value="ECO:0007669"/>
    <property type="project" value="TreeGrafter"/>
</dbReference>
<dbReference type="InterPro" id="IPR005467">
    <property type="entry name" value="His_kinase_dom"/>
</dbReference>